<dbReference type="EMBL" id="KN840493">
    <property type="protein sequence ID" value="KIP07663.1"/>
    <property type="molecule type" value="Genomic_DNA"/>
</dbReference>
<evidence type="ECO:0000313" key="6">
    <source>
        <dbReference type="Proteomes" id="UP000053257"/>
    </source>
</evidence>
<evidence type="ECO:0000256" key="4">
    <source>
        <dbReference type="ARBA" id="ARBA00038314"/>
    </source>
</evidence>
<reference evidence="5 6" key="1">
    <citation type="journal article" date="2014" name="PLoS Genet.">
        <title>Analysis of the Phlebiopsis gigantea genome, transcriptome and secretome provides insight into its pioneer colonization strategies of wood.</title>
        <authorList>
            <person name="Hori C."/>
            <person name="Ishida T."/>
            <person name="Igarashi K."/>
            <person name="Samejima M."/>
            <person name="Suzuki H."/>
            <person name="Master E."/>
            <person name="Ferreira P."/>
            <person name="Ruiz-Duenas F.J."/>
            <person name="Held B."/>
            <person name="Canessa P."/>
            <person name="Larrondo L.F."/>
            <person name="Schmoll M."/>
            <person name="Druzhinina I.S."/>
            <person name="Kubicek C.P."/>
            <person name="Gaskell J.A."/>
            <person name="Kersten P."/>
            <person name="St John F."/>
            <person name="Glasner J."/>
            <person name="Sabat G."/>
            <person name="Splinter BonDurant S."/>
            <person name="Syed K."/>
            <person name="Yadav J."/>
            <person name="Mgbeahuruike A.C."/>
            <person name="Kovalchuk A."/>
            <person name="Asiegbu F.O."/>
            <person name="Lackner G."/>
            <person name="Hoffmeister D."/>
            <person name="Rencoret J."/>
            <person name="Gutierrez A."/>
            <person name="Sun H."/>
            <person name="Lindquist E."/>
            <person name="Barry K."/>
            <person name="Riley R."/>
            <person name="Grigoriev I.V."/>
            <person name="Henrissat B."/>
            <person name="Kues U."/>
            <person name="Berka R.M."/>
            <person name="Martinez A.T."/>
            <person name="Covert S.F."/>
            <person name="Blanchette R.A."/>
            <person name="Cullen D."/>
        </authorList>
    </citation>
    <scope>NUCLEOTIDE SEQUENCE [LARGE SCALE GENOMIC DNA]</scope>
    <source>
        <strain evidence="5 6">11061_1 CR5-6</strain>
    </source>
</reference>
<evidence type="ECO:0000313" key="5">
    <source>
        <dbReference type="EMBL" id="KIP07663.1"/>
    </source>
</evidence>
<evidence type="ECO:0000256" key="2">
    <source>
        <dbReference type="ARBA" id="ARBA00022679"/>
    </source>
</evidence>
<keyword evidence="2" id="KW-0808">Transferase</keyword>
<gene>
    <name evidence="5" type="ORF">PHLGIDRAFT_412077</name>
</gene>
<evidence type="ECO:0000256" key="1">
    <source>
        <dbReference type="ARBA" id="ARBA00005179"/>
    </source>
</evidence>
<name>A0A0C3PM23_PHLG1</name>
<dbReference type="SUPFAM" id="SSF53335">
    <property type="entry name" value="S-adenosyl-L-methionine-dependent methyltransferases"/>
    <property type="match status" value="1"/>
</dbReference>
<dbReference type="GO" id="GO:0016740">
    <property type="term" value="F:transferase activity"/>
    <property type="evidence" value="ECO:0007669"/>
    <property type="project" value="UniProtKB-KW"/>
</dbReference>
<dbReference type="PANTHER" id="PTHR35897:SF1">
    <property type="entry name" value="METHYLTRANSFERASE AUSD"/>
    <property type="match status" value="1"/>
</dbReference>
<keyword evidence="6" id="KW-1185">Reference proteome</keyword>
<dbReference type="HOGENOM" id="CLU_051542_1_1_1"/>
<dbReference type="Gene3D" id="3.40.50.150">
    <property type="entry name" value="Vaccinia Virus protein VP39"/>
    <property type="match status" value="1"/>
</dbReference>
<keyword evidence="3" id="KW-0949">S-adenosyl-L-methionine</keyword>
<dbReference type="InterPro" id="IPR051654">
    <property type="entry name" value="Meroterpenoid_MTases"/>
</dbReference>
<evidence type="ECO:0000256" key="3">
    <source>
        <dbReference type="ARBA" id="ARBA00022691"/>
    </source>
</evidence>
<dbReference type="AlphaFoldDB" id="A0A0C3PM23"/>
<dbReference type="Proteomes" id="UP000053257">
    <property type="component" value="Unassembled WGS sequence"/>
</dbReference>
<accession>A0A0C3PM23</accession>
<proteinExistence type="inferred from homology"/>
<dbReference type="STRING" id="745531.A0A0C3PM23"/>
<comment type="pathway">
    <text evidence="1">Secondary metabolite biosynthesis.</text>
</comment>
<evidence type="ECO:0008006" key="7">
    <source>
        <dbReference type="Google" id="ProtNLM"/>
    </source>
</evidence>
<dbReference type="InterPro" id="IPR029063">
    <property type="entry name" value="SAM-dependent_MTases_sf"/>
</dbReference>
<comment type="similarity">
    <text evidence="4">Belongs to the class I-like SAM-binding methyltransferase superfamily.</text>
</comment>
<protein>
    <recommendedName>
        <fullName evidence="7">Methyltransferase domain-containing protein</fullName>
    </recommendedName>
</protein>
<sequence length="298" mass="33450">MSAAQSESDEHPPLNETLYSNLDEKELEFWSVQTGIKDPEELKQHIVSIQKQIYKVHPYRCIRAFSFARLKISRLPAYPQLLRLGKERPGALFLDLACCVGNDVRKAVADGFPVNQALASDLHPEFWEMGHKLFMTTPETFPVPFIEADAFDSAYLAPSPLPTAEPTAPLPPLSELKTLTPLVGRLAAIHTSAFFHLFPEEKQLELAKRIAPLLSPEPGSVIFGVHGGLPVKGVRDRKNSHGIYMFCHSPDSWKDLWEKEVFAEGQVRVEAAVIERPRQDPNMGIVSSHHMVWSVTRL</sequence>
<dbReference type="PANTHER" id="PTHR35897">
    <property type="entry name" value="METHYLTRANSFERASE AUSD"/>
    <property type="match status" value="1"/>
</dbReference>
<organism evidence="5 6">
    <name type="scientific">Phlebiopsis gigantea (strain 11061_1 CR5-6)</name>
    <name type="common">White-rot fungus</name>
    <name type="synonym">Peniophora gigantea</name>
    <dbReference type="NCBI Taxonomy" id="745531"/>
    <lineage>
        <taxon>Eukaryota</taxon>
        <taxon>Fungi</taxon>
        <taxon>Dikarya</taxon>
        <taxon>Basidiomycota</taxon>
        <taxon>Agaricomycotina</taxon>
        <taxon>Agaricomycetes</taxon>
        <taxon>Polyporales</taxon>
        <taxon>Phanerochaetaceae</taxon>
        <taxon>Phlebiopsis</taxon>
    </lineage>
</organism>
<dbReference type="OrthoDB" id="2094832at2759"/>